<organism evidence="2 3">
    <name type="scientific">Pararge aegeria aegeria</name>
    <dbReference type="NCBI Taxonomy" id="348720"/>
    <lineage>
        <taxon>Eukaryota</taxon>
        <taxon>Metazoa</taxon>
        <taxon>Ecdysozoa</taxon>
        <taxon>Arthropoda</taxon>
        <taxon>Hexapoda</taxon>
        <taxon>Insecta</taxon>
        <taxon>Pterygota</taxon>
        <taxon>Neoptera</taxon>
        <taxon>Endopterygota</taxon>
        <taxon>Lepidoptera</taxon>
        <taxon>Glossata</taxon>
        <taxon>Ditrysia</taxon>
        <taxon>Papilionoidea</taxon>
        <taxon>Nymphalidae</taxon>
        <taxon>Satyrinae</taxon>
        <taxon>Satyrini</taxon>
        <taxon>Parargina</taxon>
        <taxon>Pararge</taxon>
    </lineage>
</organism>
<accession>A0A8S4RTY9</accession>
<dbReference type="AlphaFoldDB" id="A0A8S4RTY9"/>
<evidence type="ECO:0000256" key="1">
    <source>
        <dbReference type="SAM" id="MobiDB-lite"/>
    </source>
</evidence>
<feature type="compositionally biased region" description="Polar residues" evidence="1">
    <location>
        <begin position="85"/>
        <end position="110"/>
    </location>
</feature>
<evidence type="ECO:0000313" key="2">
    <source>
        <dbReference type="EMBL" id="CAH2241292.1"/>
    </source>
</evidence>
<proteinExistence type="predicted"/>
<gene>
    <name evidence="2" type="primary">jg3353</name>
    <name evidence="2" type="ORF">PAEG_LOCUS17739</name>
</gene>
<dbReference type="Proteomes" id="UP000838756">
    <property type="component" value="Unassembled WGS sequence"/>
</dbReference>
<feature type="compositionally biased region" description="Basic residues" evidence="1">
    <location>
        <begin position="18"/>
        <end position="31"/>
    </location>
</feature>
<feature type="region of interest" description="Disordered" evidence="1">
    <location>
        <begin position="1"/>
        <end position="112"/>
    </location>
</feature>
<comment type="caution">
    <text evidence="2">The sequence shown here is derived from an EMBL/GenBank/DDBJ whole genome shotgun (WGS) entry which is preliminary data.</text>
</comment>
<dbReference type="EMBL" id="CAKXAJ010025574">
    <property type="protein sequence ID" value="CAH2241292.1"/>
    <property type="molecule type" value="Genomic_DNA"/>
</dbReference>
<reference evidence="2" key="1">
    <citation type="submission" date="2022-03" db="EMBL/GenBank/DDBJ databases">
        <authorList>
            <person name="Lindestad O."/>
        </authorList>
    </citation>
    <scope>NUCLEOTIDE SEQUENCE</scope>
</reference>
<feature type="compositionally biased region" description="Low complexity" evidence="1">
    <location>
        <begin position="65"/>
        <end position="76"/>
    </location>
</feature>
<dbReference type="OrthoDB" id="7467438at2759"/>
<evidence type="ECO:0000313" key="3">
    <source>
        <dbReference type="Proteomes" id="UP000838756"/>
    </source>
</evidence>
<sequence>MGNVQCCANDRLREGKPPKKPKNKKSKKKPKGNSEKTNGVGGCKVDQSVQKAATVAEDTSERVAPKAAQAQSSPASEDSVKKSQESINLTPSSETNSDSSDIPKNENMTTARERFFGQVPYRIYFRLIPIKLEGA</sequence>
<keyword evidence="3" id="KW-1185">Reference proteome</keyword>
<protein>
    <submittedName>
        <fullName evidence="2">Jg3353 protein</fullName>
    </submittedName>
</protein>
<name>A0A8S4RTY9_9NEOP</name>